<dbReference type="EMBL" id="BARS01019836">
    <property type="protein sequence ID" value="GAF95301.1"/>
    <property type="molecule type" value="Genomic_DNA"/>
</dbReference>
<dbReference type="AlphaFoldDB" id="X0U7I2"/>
<evidence type="ECO:0000313" key="1">
    <source>
        <dbReference type="EMBL" id="GAF95301.1"/>
    </source>
</evidence>
<organism evidence="1">
    <name type="scientific">marine sediment metagenome</name>
    <dbReference type="NCBI Taxonomy" id="412755"/>
    <lineage>
        <taxon>unclassified sequences</taxon>
        <taxon>metagenomes</taxon>
        <taxon>ecological metagenomes</taxon>
    </lineage>
</organism>
<reference evidence="1" key="1">
    <citation type="journal article" date="2014" name="Front. Microbiol.">
        <title>High frequency of phylogenetically diverse reductive dehalogenase-homologous genes in deep subseafloor sedimentary metagenomes.</title>
        <authorList>
            <person name="Kawai M."/>
            <person name="Futagami T."/>
            <person name="Toyoda A."/>
            <person name="Takaki Y."/>
            <person name="Nishi S."/>
            <person name="Hori S."/>
            <person name="Arai W."/>
            <person name="Tsubouchi T."/>
            <person name="Morono Y."/>
            <person name="Uchiyama I."/>
            <person name="Ito T."/>
            <person name="Fujiyama A."/>
            <person name="Inagaki F."/>
            <person name="Takami H."/>
        </authorList>
    </citation>
    <scope>NUCLEOTIDE SEQUENCE</scope>
    <source>
        <strain evidence="1">Expedition CK06-06</strain>
    </source>
</reference>
<comment type="caution">
    <text evidence="1">The sequence shown here is derived from an EMBL/GenBank/DDBJ whole genome shotgun (WGS) entry which is preliminary data.</text>
</comment>
<protein>
    <submittedName>
        <fullName evidence="1">Uncharacterized protein</fullName>
    </submittedName>
</protein>
<feature type="non-terminal residue" evidence="1">
    <location>
        <position position="1"/>
    </location>
</feature>
<proteinExistence type="predicted"/>
<sequence>GILIIVLFASFTSAALVKAAIAEYSFTKYEYHKLMQNTCLMGERTVDAEGSRYRVVVLKGVELRKDGKVIGTTHVFFGVKQEGDRATLNIYSEINSNGNTSRSIIILSDTDTDGKPDMEGDGHSEMHDVTEDGKMHWNVWIVRFIEEVVQ</sequence>
<accession>X0U7I2</accession>
<gene>
    <name evidence="1" type="ORF">S01H1_32076</name>
</gene>
<name>X0U7I2_9ZZZZ</name>